<comment type="similarity">
    <text evidence="2">Belongs to the GMC oxidoreductase family.</text>
</comment>
<keyword evidence="7" id="KW-0443">Lipid metabolism</keyword>
<evidence type="ECO:0000256" key="14">
    <source>
        <dbReference type="ARBA" id="ARBA00049744"/>
    </source>
</evidence>
<dbReference type="EC" id="5.3.3.1" evidence="11"/>
<organism evidence="17 18">
    <name type="scientific">Zhongshania guokunii</name>
    <dbReference type="NCBI Taxonomy" id="641783"/>
    <lineage>
        <taxon>Bacteria</taxon>
        <taxon>Pseudomonadati</taxon>
        <taxon>Pseudomonadota</taxon>
        <taxon>Gammaproteobacteria</taxon>
        <taxon>Cellvibrionales</taxon>
        <taxon>Spongiibacteraceae</taxon>
        <taxon>Zhongshania</taxon>
    </lineage>
</organism>
<dbReference type="EC" id="1.1.3.6" evidence="13"/>
<keyword evidence="4" id="KW-0285">Flavoprotein</keyword>
<reference evidence="17 18" key="1">
    <citation type="journal article" date="2011" name="Int. J. Syst. Evol. Microbiol.">
        <title>Zhongshania antarctica gen. nov., sp. nov. and Zhongshania guokunii sp. nov., gammaproteobacteria respectively isolated from coastal attached (fast) ice and surface seawater of the Antarctic.</title>
        <authorList>
            <person name="Li H.J."/>
            <person name="Zhang X.Y."/>
            <person name="Chen C.X."/>
            <person name="Zhang Y.J."/>
            <person name="Gao Z.M."/>
            <person name="Yu Y."/>
            <person name="Chen X.L."/>
            <person name="Chen B."/>
            <person name="Zhang Y.Z."/>
        </authorList>
    </citation>
    <scope>NUCLEOTIDE SEQUENCE [LARGE SCALE GENOMIC DNA]</scope>
    <source>
        <strain evidence="17 18">ZS6-22T</strain>
    </source>
</reference>
<evidence type="ECO:0000256" key="11">
    <source>
        <dbReference type="ARBA" id="ARBA00038856"/>
    </source>
</evidence>
<evidence type="ECO:0000256" key="10">
    <source>
        <dbReference type="ARBA" id="ARBA00023235"/>
    </source>
</evidence>
<dbReference type="Pfam" id="PF00732">
    <property type="entry name" value="GMC_oxred_N"/>
    <property type="match status" value="1"/>
</dbReference>
<feature type="domain" description="4Fe-4S ferredoxin-type" evidence="16">
    <location>
        <begin position="179"/>
        <end position="214"/>
    </location>
</feature>
<keyword evidence="3" id="KW-0153">Cholesterol metabolism</keyword>
<sequence>MTQHFDYDVIIIGSGFGGSVSALRLSEKGYKVGVMEMGRRWSPENMPSTNWKVWDFLWRPLLGLKGFFSLRFFRHVMVLHGNAVGGGSVTYANTLLVPPESVWTDGSWRGLDDWQAVMPAHYATAKKMLGVNKNQRLAAADHALKEMAEHQGRGDTFYTTDVGVFFGDAGDTSGGKRYPDPYFNGAGPERHSCIGCGSCMTGCVHNAKNSLDKNYLYLAEAKGTKVHEQTRVNDVRPFNNSNGKDGYEVFTQHGTALFSKQRKRFTAKKIIFAASSLGTQELLFKLKQSGAMPNISDELGNRVRTNAESLLALRFPGGEDMSKGVAIGSGFYLDEFTHIEATRYGKGHDLLSVLFTPLTLGTPGIGRIFLWFFTLLGSLLRHPIKTLRGCNPFGFAKQTIIFLCMQTVEGHLNMRYRRPWYWPFSKVLQTEGEPIPSFIPAANKFVVDSAKQLNGVGASMVSELFFNIPTTAHCMGGCGMGSSAQTGVIDSQNRLFGYDNAYVCDGSMLGANLGVNPSLTITALAERAMTFIPAKDAISAVNEPTNIEEKV</sequence>
<dbReference type="RefSeq" id="WP_368382131.1">
    <property type="nucleotide sequence ID" value="NZ_JBFRYA010000011.1"/>
</dbReference>
<gene>
    <name evidence="17" type="ORF">AB4876_12875</name>
</gene>
<evidence type="ECO:0000256" key="8">
    <source>
        <dbReference type="ARBA" id="ARBA00023166"/>
    </source>
</evidence>
<evidence type="ECO:0000256" key="7">
    <source>
        <dbReference type="ARBA" id="ARBA00023098"/>
    </source>
</evidence>
<dbReference type="InterPro" id="IPR036188">
    <property type="entry name" value="FAD/NAD-bd_sf"/>
</dbReference>
<dbReference type="InterPro" id="IPR007867">
    <property type="entry name" value="GMC_OxRtase_C"/>
</dbReference>
<dbReference type="InterPro" id="IPR052542">
    <property type="entry name" value="Cholesterol_Oxidase"/>
</dbReference>
<name>A0ABV3U8N9_9GAMM</name>
<dbReference type="EMBL" id="JBFRYA010000011">
    <property type="protein sequence ID" value="MEX1669806.1"/>
    <property type="molecule type" value="Genomic_DNA"/>
</dbReference>
<comment type="caution">
    <text evidence="17">The sequence shown here is derived from an EMBL/GenBank/DDBJ whole genome shotgun (WGS) entry which is preliminary data.</text>
</comment>
<evidence type="ECO:0000313" key="18">
    <source>
        <dbReference type="Proteomes" id="UP001557485"/>
    </source>
</evidence>
<comment type="cofactor">
    <cofactor evidence="1">
        <name>FAD</name>
        <dbReference type="ChEBI" id="CHEBI:57692"/>
    </cofactor>
</comment>
<evidence type="ECO:0000256" key="3">
    <source>
        <dbReference type="ARBA" id="ARBA00022548"/>
    </source>
</evidence>
<evidence type="ECO:0000256" key="9">
    <source>
        <dbReference type="ARBA" id="ARBA00023221"/>
    </source>
</evidence>
<evidence type="ECO:0000256" key="2">
    <source>
        <dbReference type="ARBA" id="ARBA00010790"/>
    </source>
</evidence>
<comment type="pathway">
    <text evidence="12">Steroid metabolism; cholesterol degradation.</text>
</comment>
<keyword evidence="10" id="KW-0413">Isomerase</keyword>
<evidence type="ECO:0000256" key="1">
    <source>
        <dbReference type="ARBA" id="ARBA00001974"/>
    </source>
</evidence>
<dbReference type="PANTHER" id="PTHR47470:SF1">
    <property type="entry name" value="FAD-DEPENDENT OXIDOREDUCTASE 2 FAD BINDING DOMAIN-CONTAINING PROTEIN"/>
    <property type="match status" value="1"/>
</dbReference>
<evidence type="ECO:0000256" key="13">
    <source>
        <dbReference type="ARBA" id="ARBA00049723"/>
    </source>
</evidence>
<protein>
    <recommendedName>
        <fullName evidence="14">Cholesterol oxidase</fullName>
        <ecNumber evidence="13">1.1.3.6</ecNumber>
        <ecNumber evidence="11">5.3.3.1</ecNumber>
    </recommendedName>
    <alternativeName>
        <fullName evidence="15">Cholesterol isomerase</fullName>
    </alternativeName>
</protein>
<dbReference type="InterPro" id="IPR000172">
    <property type="entry name" value="GMC_OxRdtase_N"/>
</dbReference>
<dbReference type="PANTHER" id="PTHR47470">
    <property type="entry name" value="CHOLESTEROL OXIDASE"/>
    <property type="match status" value="1"/>
</dbReference>
<evidence type="ECO:0000259" key="16">
    <source>
        <dbReference type="PROSITE" id="PS51379"/>
    </source>
</evidence>
<evidence type="ECO:0000256" key="6">
    <source>
        <dbReference type="ARBA" id="ARBA00023002"/>
    </source>
</evidence>
<dbReference type="InterPro" id="IPR017896">
    <property type="entry name" value="4Fe4S_Fe-S-bd"/>
</dbReference>
<keyword evidence="9" id="KW-0753">Steroid metabolism</keyword>
<dbReference type="PROSITE" id="PS51379">
    <property type="entry name" value="4FE4S_FER_2"/>
    <property type="match status" value="1"/>
</dbReference>
<evidence type="ECO:0000256" key="4">
    <source>
        <dbReference type="ARBA" id="ARBA00022630"/>
    </source>
</evidence>
<keyword evidence="5" id="KW-0274">FAD</keyword>
<accession>A0ABV3U8N9</accession>
<dbReference type="Gene3D" id="3.50.50.60">
    <property type="entry name" value="FAD/NAD(P)-binding domain"/>
    <property type="match status" value="3"/>
</dbReference>
<proteinExistence type="inferred from homology"/>
<evidence type="ECO:0000256" key="12">
    <source>
        <dbReference type="ARBA" id="ARBA00049645"/>
    </source>
</evidence>
<evidence type="ECO:0000313" key="17">
    <source>
        <dbReference type="EMBL" id="MEX1669806.1"/>
    </source>
</evidence>
<keyword evidence="6" id="KW-0560">Oxidoreductase</keyword>
<keyword evidence="8" id="KW-1207">Sterol metabolism</keyword>
<dbReference type="Proteomes" id="UP001557485">
    <property type="component" value="Unassembled WGS sequence"/>
</dbReference>
<evidence type="ECO:0000256" key="5">
    <source>
        <dbReference type="ARBA" id="ARBA00022827"/>
    </source>
</evidence>
<dbReference type="SUPFAM" id="SSF51905">
    <property type="entry name" value="FAD/NAD(P)-binding domain"/>
    <property type="match status" value="1"/>
</dbReference>
<keyword evidence="18" id="KW-1185">Reference proteome</keyword>
<dbReference type="Pfam" id="PF05199">
    <property type="entry name" value="GMC_oxred_C"/>
    <property type="match status" value="1"/>
</dbReference>
<evidence type="ECO:0000256" key="15">
    <source>
        <dbReference type="ARBA" id="ARBA00049778"/>
    </source>
</evidence>